<sequence>MSDQHILTIEGLSVSYTKNKVLDDVSLRVPRAKITAVVGPNGAGKSTLLHALAGTAPVETGRIVHHGGKDSTDIAKLPPYKRSRRGIMRTFQMPADFGRLTVLENLLLADRTVGGTGFAQVFTRPRRSWLPGQRAAVERARALLAEFGLDAKENHFAGELSGGQRRILELLRAVTTEPEMLLLDEPFAGVHASIIERISEFLMALRDRGISILMVAHELDAVERLTDAVVVMARGHVLFEGSMAEARRKQEVVDAYVAG</sequence>
<keyword evidence="6" id="KW-1185">Reference proteome</keyword>
<name>A0A7I9WVZ2_9MYCO</name>
<dbReference type="PROSITE" id="PS50893">
    <property type="entry name" value="ABC_TRANSPORTER_2"/>
    <property type="match status" value="1"/>
</dbReference>
<dbReference type="GO" id="GO:0016887">
    <property type="term" value="F:ATP hydrolysis activity"/>
    <property type="evidence" value="ECO:0007669"/>
    <property type="project" value="InterPro"/>
</dbReference>
<evidence type="ECO:0000313" key="5">
    <source>
        <dbReference type="EMBL" id="GFG61749.1"/>
    </source>
</evidence>
<dbReference type="GO" id="GO:0005524">
    <property type="term" value="F:ATP binding"/>
    <property type="evidence" value="ECO:0007669"/>
    <property type="project" value="UniProtKB-KW"/>
</dbReference>
<dbReference type="GO" id="GO:0005886">
    <property type="term" value="C:plasma membrane"/>
    <property type="evidence" value="ECO:0007669"/>
    <property type="project" value="TreeGrafter"/>
</dbReference>
<dbReference type="Gene3D" id="3.40.50.300">
    <property type="entry name" value="P-loop containing nucleotide triphosphate hydrolases"/>
    <property type="match status" value="1"/>
</dbReference>
<proteinExistence type="predicted"/>
<dbReference type="Pfam" id="PF00005">
    <property type="entry name" value="ABC_tran"/>
    <property type="match status" value="1"/>
</dbReference>
<dbReference type="InterPro" id="IPR003593">
    <property type="entry name" value="AAA+_ATPase"/>
</dbReference>
<reference evidence="5 6" key="1">
    <citation type="journal article" date="2019" name="Emerg. Microbes Infect.">
        <title>Comprehensive subspecies identification of 175 nontuberculous mycobacteria species based on 7547 genomic profiles.</title>
        <authorList>
            <person name="Matsumoto Y."/>
            <person name="Kinjo T."/>
            <person name="Motooka D."/>
            <person name="Nabeya D."/>
            <person name="Jung N."/>
            <person name="Uechi K."/>
            <person name="Horii T."/>
            <person name="Iida T."/>
            <person name="Fujita J."/>
            <person name="Nakamura S."/>
        </authorList>
    </citation>
    <scope>NUCLEOTIDE SEQUENCE [LARGE SCALE GENOMIC DNA]</scope>
    <source>
        <strain evidence="5 6">JCM 13392</strain>
    </source>
</reference>
<evidence type="ECO:0000256" key="2">
    <source>
        <dbReference type="ARBA" id="ARBA00022741"/>
    </source>
</evidence>
<dbReference type="SMART" id="SM00382">
    <property type="entry name" value="AAA"/>
    <property type="match status" value="1"/>
</dbReference>
<feature type="domain" description="ABC transporter" evidence="4">
    <location>
        <begin position="7"/>
        <end position="259"/>
    </location>
</feature>
<keyword evidence="3 5" id="KW-0067">ATP-binding</keyword>
<dbReference type="Proteomes" id="UP000465241">
    <property type="component" value="Unassembled WGS sequence"/>
</dbReference>
<evidence type="ECO:0000256" key="3">
    <source>
        <dbReference type="ARBA" id="ARBA00022840"/>
    </source>
</evidence>
<dbReference type="InterPro" id="IPR027417">
    <property type="entry name" value="P-loop_NTPase"/>
</dbReference>
<dbReference type="EMBL" id="BLKT01000003">
    <property type="protein sequence ID" value="GFG61749.1"/>
    <property type="molecule type" value="Genomic_DNA"/>
</dbReference>
<evidence type="ECO:0000256" key="1">
    <source>
        <dbReference type="ARBA" id="ARBA00022448"/>
    </source>
</evidence>
<dbReference type="PANTHER" id="PTHR45772">
    <property type="entry name" value="CONSERVED COMPONENT OF ABC TRANSPORTER FOR NATURAL AMINO ACIDS-RELATED"/>
    <property type="match status" value="1"/>
</dbReference>
<organism evidence="5 6">
    <name type="scientific">Mycolicibacterium murale</name>
    <dbReference type="NCBI Taxonomy" id="182220"/>
    <lineage>
        <taxon>Bacteria</taxon>
        <taxon>Bacillati</taxon>
        <taxon>Actinomycetota</taxon>
        <taxon>Actinomycetes</taxon>
        <taxon>Mycobacteriales</taxon>
        <taxon>Mycobacteriaceae</taxon>
        <taxon>Mycolicibacterium</taxon>
    </lineage>
</organism>
<dbReference type="InterPro" id="IPR051120">
    <property type="entry name" value="ABC_AA/LPS_Transport"/>
</dbReference>
<evidence type="ECO:0000313" key="6">
    <source>
        <dbReference type="Proteomes" id="UP000465241"/>
    </source>
</evidence>
<dbReference type="InterPro" id="IPR003439">
    <property type="entry name" value="ABC_transporter-like_ATP-bd"/>
</dbReference>
<dbReference type="AlphaFoldDB" id="A0A7I9WVZ2"/>
<protein>
    <submittedName>
        <fullName evidence="5">ABC transporter ATP-binding protein</fullName>
    </submittedName>
</protein>
<keyword evidence="2" id="KW-0547">Nucleotide-binding</keyword>
<gene>
    <name evidence="5" type="ORF">MMUR_58850</name>
</gene>
<comment type="caution">
    <text evidence="5">The sequence shown here is derived from an EMBL/GenBank/DDBJ whole genome shotgun (WGS) entry which is preliminary data.</text>
</comment>
<dbReference type="RefSeq" id="WP_193491377.1">
    <property type="nucleotide sequence ID" value="NZ_BAAAMC010000023.1"/>
</dbReference>
<evidence type="ECO:0000259" key="4">
    <source>
        <dbReference type="PROSITE" id="PS50893"/>
    </source>
</evidence>
<dbReference type="SUPFAM" id="SSF52540">
    <property type="entry name" value="P-loop containing nucleoside triphosphate hydrolases"/>
    <property type="match status" value="1"/>
</dbReference>
<keyword evidence="1" id="KW-0813">Transport</keyword>
<accession>A0A7I9WVZ2</accession>